<proteinExistence type="predicted"/>
<dbReference type="RefSeq" id="WP_332903001.1">
    <property type="nucleotide sequence ID" value="NZ_JBAGLP010000119.1"/>
</dbReference>
<reference evidence="1" key="1">
    <citation type="journal article" date="2024" name="Antonie Van Leeuwenhoek">
        <title>Isoptericola haloaureus sp. nov., a dimorphic actinobacterium isolated from mangrove sediments of southeast India, implicating biosaline agricultural significance through nitrogen fixation and salt tolerance genes.</title>
        <authorList>
            <person name="Prathaban M."/>
            <person name="Prathiviraj R."/>
            <person name="Ravichandran M."/>
            <person name="Natarajan S.D."/>
            <person name="Sobanaa M."/>
            <person name="Hari Krishna Kumar S."/>
            <person name="Chandrasekar V."/>
            <person name="Selvin J."/>
        </authorList>
    </citation>
    <scope>NUCLEOTIDE SEQUENCE</scope>
    <source>
        <strain evidence="1">MP1014</strain>
    </source>
</reference>
<comment type="caution">
    <text evidence="1">The sequence shown here is derived from an EMBL/GenBank/DDBJ whole genome shotgun (WGS) entry which is preliminary data.</text>
</comment>
<evidence type="ECO:0000313" key="2">
    <source>
        <dbReference type="Proteomes" id="UP001310387"/>
    </source>
</evidence>
<dbReference type="PANTHER" id="PTHR30528">
    <property type="entry name" value="CYTOPLASMIC PROTEIN"/>
    <property type="match status" value="1"/>
</dbReference>
<keyword evidence="2" id="KW-1185">Reference proteome</keyword>
<gene>
    <name evidence="1" type="ORF">V5O49_15245</name>
</gene>
<protein>
    <submittedName>
        <fullName evidence="1">Crosslink repair DNA glycosylase YcaQ family protein</fullName>
    </submittedName>
</protein>
<dbReference type="Pfam" id="PF06224">
    <property type="entry name" value="AlkZ-like"/>
    <property type="match status" value="1"/>
</dbReference>
<reference evidence="1" key="2">
    <citation type="submission" date="2024-02" db="EMBL/GenBank/DDBJ databases">
        <authorList>
            <person name="Prathaban M."/>
            <person name="Mythili R."/>
            <person name="Sharmila Devi N."/>
            <person name="Sobanaa M."/>
            <person name="Prathiviraj R."/>
            <person name="Selvin J."/>
        </authorList>
    </citation>
    <scope>NUCLEOTIDE SEQUENCE</scope>
    <source>
        <strain evidence="1">MP1014</strain>
    </source>
</reference>
<sequence>MAGVETMTRAQARRVALRAQALDRPRRDAPVTMRRLTGTVERINLLQIDSVTVLARAHLMPLFSRLGPYDTALLDRAAGRAPRKLVETWAHEASYVPAATYPLLEWRRRAAQQEAWGVIAGATDAHPVELDLVRSLVTDLGPVTAGRIHAELEAAGRSGGRSREAWGWNWSVAKRCLEYLFFTGEVLSARRNGSFERCYDLAERVLPPAVRATPPVPDDVAVRRLLELGARAHGVGTVRCFRDYFRLRGPAVRTALDELVDEGTLVPVEVQGWPERTYRHRDAVVPRRAEAATLLSPFDPLVWERRRLLALFDVHYRIEIYTPAPQRRLGYYVLPFLEGERIGALVDLKADRAGRVLRVLAAHRTDDTGPDTAGRLAAELWTLAAWLGLDDVAVAPRGDLSAALAATAGTRMPD</sequence>
<dbReference type="EMBL" id="JBAGLP010000119">
    <property type="protein sequence ID" value="MEG3616485.1"/>
    <property type="molecule type" value="Genomic_DNA"/>
</dbReference>
<evidence type="ECO:0000313" key="1">
    <source>
        <dbReference type="EMBL" id="MEG3616485.1"/>
    </source>
</evidence>
<dbReference type="Proteomes" id="UP001310387">
    <property type="component" value="Unassembled WGS sequence"/>
</dbReference>
<accession>A0ABU7ZAC6</accession>
<organism evidence="1 2">
    <name type="scientific">Isoptericola haloaureus</name>
    <dbReference type="NCBI Taxonomy" id="1542902"/>
    <lineage>
        <taxon>Bacteria</taxon>
        <taxon>Bacillati</taxon>
        <taxon>Actinomycetota</taxon>
        <taxon>Actinomycetes</taxon>
        <taxon>Micrococcales</taxon>
        <taxon>Promicromonosporaceae</taxon>
        <taxon>Isoptericola</taxon>
    </lineage>
</organism>
<dbReference type="InterPro" id="IPR009351">
    <property type="entry name" value="AlkZ-like"/>
</dbReference>
<name>A0ABU7ZAC6_9MICO</name>
<dbReference type="PANTHER" id="PTHR30528:SF0">
    <property type="entry name" value="CYTOPLASMIC PROTEIN"/>
    <property type="match status" value="1"/>
</dbReference>